<keyword evidence="1 7" id="KW-0436">Ligase</keyword>
<keyword evidence="2" id="KW-0479">Metal-binding</keyword>
<reference evidence="9 10" key="1">
    <citation type="submission" date="2012-06" db="EMBL/GenBank/DDBJ databases">
        <title>The complete chromosome of genome of Turneriella parva DSM 21527.</title>
        <authorList>
            <consortium name="US DOE Joint Genome Institute (JGI-PGF)"/>
            <person name="Lucas S."/>
            <person name="Han J."/>
            <person name="Lapidus A."/>
            <person name="Bruce D."/>
            <person name="Goodwin L."/>
            <person name="Pitluck S."/>
            <person name="Peters L."/>
            <person name="Kyrpides N."/>
            <person name="Mavromatis K."/>
            <person name="Ivanova N."/>
            <person name="Mikhailova N."/>
            <person name="Chertkov O."/>
            <person name="Detter J.C."/>
            <person name="Tapia R."/>
            <person name="Han C."/>
            <person name="Land M."/>
            <person name="Hauser L."/>
            <person name="Markowitz V."/>
            <person name="Cheng J.-F."/>
            <person name="Hugenholtz P."/>
            <person name="Woyke T."/>
            <person name="Wu D."/>
            <person name="Gronow S."/>
            <person name="Wellnitz S."/>
            <person name="Brambilla E."/>
            <person name="Klenk H.-P."/>
            <person name="Eisen J.A."/>
        </authorList>
    </citation>
    <scope>NUCLEOTIDE SEQUENCE [LARGE SCALE GENOMIC DNA]</scope>
    <source>
        <strain evidence="10">ATCC BAA-1111 / DSM 21527 / NCTC 11395 / H</strain>
    </source>
</reference>
<dbReference type="OrthoDB" id="9807503at2"/>
<evidence type="ECO:0000259" key="8">
    <source>
        <dbReference type="Pfam" id="PF00749"/>
    </source>
</evidence>
<dbReference type="STRING" id="869212.Turpa_1783"/>
<name>I4B573_TURPD</name>
<dbReference type="PRINTS" id="PR00987">
    <property type="entry name" value="TRNASYNTHGLU"/>
</dbReference>
<protein>
    <submittedName>
        <fullName evidence="9">Glutamyl/glutaminyl-tRNA synthetase, class Ic, catalytic domain-containing protein</fullName>
    </submittedName>
</protein>
<dbReference type="Gene3D" id="3.40.50.620">
    <property type="entry name" value="HUPs"/>
    <property type="match status" value="1"/>
</dbReference>
<dbReference type="HOGENOM" id="CLU_015768_0_3_12"/>
<proteinExistence type="inferred from homology"/>
<evidence type="ECO:0000256" key="1">
    <source>
        <dbReference type="ARBA" id="ARBA00022598"/>
    </source>
</evidence>
<keyword evidence="6 7" id="KW-0030">Aminoacyl-tRNA synthetase</keyword>
<comment type="similarity">
    <text evidence="7">Belongs to the class-I aminoacyl-tRNA synthetase family.</text>
</comment>
<dbReference type="EMBL" id="CP002959">
    <property type="protein sequence ID" value="AFM12430.1"/>
    <property type="molecule type" value="Genomic_DNA"/>
</dbReference>
<evidence type="ECO:0000256" key="4">
    <source>
        <dbReference type="ARBA" id="ARBA00022833"/>
    </source>
</evidence>
<dbReference type="SUPFAM" id="SSF52374">
    <property type="entry name" value="Nucleotidylyl transferase"/>
    <property type="match status" value="1"/>
</dbReference>
<keyword evidence="7" id="KW-0648">Protein biosynthesis</keyword>
<dbReference type="InterPro" id="IPR014729">
    <property type="entry name" value="Rossmann-like_a/b/a_fold"/>
</dbReference>
<evidence type="ECO:0000256" key="3">
    <source>
        <dbReference type="ARBA" id="ARBA00022741"/>
    </source>
</evidence>
<dbReference type="PANTHER" id="PTHR43311">
    <property type="entry name" value="GLUTAMATE--TRNA LIGASE"/>
    <property type="match status" value="1"/>
</dbReference>
<evidence type="ECO:0000313" key="10">
    <source>
        <dbReference type="Proteomes" id="UP000006048"/>
    </source>
</evidence>
<organism evidence="9 10">
    <name type="scientific">Turneriella parva (strain ATCC BAA-1111 / DSM 21527 / NCTC 11395 / H)</name>
    <name type="common">Leptospira parva</name>
    <dbReference type="NCBI Taxonomy" id="869212"/>
    <lineage>
        <taxon>Bacteria</taxon>
        <taxon>Pseudomonadati</taxon>
        <taxon>Spirochaetota</taxon>
        <taxon>Spirochaetia</taxon>
        <taxon>Leptospirales</taxon>
        <taxon>Leptospiraceae</taxon>
        <taxon>Turneriella</taxon>
    </lineage>
</organism>
<dbReference type="InterPro" id="IPR049940">
    <property type="entry name" value="GluQ/Sye"/>
</dbReference>
<dbReference type="AlphaFoldDB" id="I4B573"/>
<dbReference type="PATRIC" id="fig|869212.3.peg.1780"/>
<keyword evidence="10" id="KW-1185">Reference proteome</keyword>
<dbReference type="KEGG" id="tpx:Turpa_1783"/>
<dbReference type="PROSITE" id="PS00178">
    <property type="entry name" value="AA_TRNA_LIGASE_I"/>
    <property type="match status" value="1"/>
</dbReference>
<sequence length="288" mass="32005">MNFARTRIAPTPSGYLHLGNAYAFAMTAAIAKRVGARLLLRIDDMDRVRARPEFIADIFACLSFLEIQIDEGPRDAVEFEELYSQRLRLPLYEAAIKELAAQGHVYACRCSRSEAARGCARDCKHESIALDEPGCSWRLNTANAHALTMKSPGKAEQSVYLADDMRDFVVRRKDGYPAYQICSLVDDLHFGVDLVVRGDDLLASTVAQLYLAACLQRPAFSQITFYHHRLLLSPQGTKLSKSAGDTSLQYLRAHGKTVAEVYESIGRLAGIRRPVASFADICKSIELN</sequence>
<keyword evidence="3 7" id="KW-0547">Nucleotide-binding</keyword>
<dbReference type="GO" id="GO:0005829">
    <property type="term" value="C:cytosol"/>
    <property type="evidence" value="ECO:0007669"/>
    <property type="project" value="TreeGrafter"/>
</dbReference>
<evidence type="ECO:0000256" key="2">
    <source>
        <dbReference type="ARBA" id="ARBA00022723"/>
    </source>
</evidence>
<dbReference type="InterPro" id="IPR001412">
    <property type="entry name" value="aa-tRNA-synth_I_CS"/>
</dbReference>
<dbReference type="GO" id="GO:0005524">
    <property type="term" value="F:ATP binding"/>
    <property type="evidence" value="ECO:0007669"/>
    <property type="project" value="UniProtKB-KW"/>
</dbReference>
<dbReference type="InterPro" id="IPR000924">
    <property type="entry name" value="Glu/Gln-tRNA-synth"/>
</dbReference>
<dbReference type="GO" id="GO:0006424">
    <property type="term" value="P:glutamyl-tRNA aminoacylation"/>
    <property type="evidence" value="ECO:0007669"/>
    <property type="project" value="TreeGrafter"/>
</dbReference>
<dbReference type="Pfam" id="PF00749">
    <property type="entry name" value="tRNA-synt_1c"/>
    <property type="match status" value="1"/>
</dbReference>
<dbReference type="InterPro" id="IPR020058">
    <property type="entry name" value="Glu/Gln-tRNA-synth_Ib_cat-dom"/>
</dbReference>
<feature type="domain" description="Glutamyl/glutaminyl-tRNA synthetase class Ib catalytic" evidence="8">
    <location>
        <begin position="5"/>
        <end position="267"/>
    </location>
</feature>
<keyword evidence="4" id="KW-0862">Zinc</keyword>
<evidence type="ECO:0000256" key="5">
    <source>
        <dbReference type="ARBA" id="ARBA00022840"/>
    </source>
</evidence>
<gene>
    <name evidence="9" type="ordered locus">Turpa_1783</name>
</gene>
<dbReference type="RefSeq" id="WP_014802939.1">
    <property type="nucleotide sequence ID" value="NC_018020.1"/>
</dbReference>
<dbReference type="Proteomes" id="UP000006048">
    <property type="component" value="Chromosome"/>
</dbReference>
<evidence type="ECO:0000256" key="7">
    <source>
        <dbReference type="RuleBase" id="RU363037"/>
    </source>
</evidence>
<keyword evidence="5 7" id="KW-0067">ATP-binding</keyword>
<evidence type="ECO:0000313" key="9">
    <source>
        <dbReference type="EMBL" id="AFM12430.1"/>
    </source>
</evidence>
<dbReference type="PANTHER" id="PTHR43311:SF1">
    <property type="entry name" value="GLUTAMYL-Q TRNA(ASP) SYNTHETASE"/>
    <property type="match status" value="1"/>
</dbReference>
<dbReference type="GO" id="GO:0004818">
    <property type="term" value="F:glutamate-tRNA ligase activity"/>
    <property type="evidence" value="ECO:0007669"/>
    <property type="project" value="TreeGrafter"/>
</dbReference>
<accession>I4B573</accession>
<evidence type="ECO:0000256" key="6">
    <source>
        <dbReference type="ARBA" id="ARBA00023146"/>
    </source>
</evidence>